<name>A0A2M9ZGG4_9LEPT</name>
<reference evidence="2 3" key="1">
    <citation type="submission" date="2017-07" db="EMBL/GenBank/DDBJ databases">
        <title>Leptospira spp. isolated from tropical soils.</title>
        <authorList>
            <person name="Thibeaux R."/>
            <person name="Iraola G."/>
            <person name="Ferres I."/>
            <person name="Bierque E."/>
            <person name="Girault D."/>
            <person name="Soupe-Gilbert M.-E."/>
            <person name="Picardeau M."/>
            <person name="Goarant C."/>
        </authorList>
    </citation>
    <scope>NUCLEOTIDE SEQUENCE [LARGE SCALE GENOMIC DNA]</scope>
    <source>
        <strain evidence="2 3">FH2-C-A2</strain>
    </source>
</reference>
<evidence type="ECO:0000256" key="1">
    <source>
        <dbReference type="SAM" id="Phobius"/>
    </source>
</evidence>
<gene>
    <name evidence="2" type="ORF">CH371_05350</name>
</gene>
<organism evidence="2 3">
    <name type="scientific">Leptospira wolffii</name>
    <dbReference type="NCBI Taxonomy" id="409998"/>
    <lineage>
        <taxon>Bacteria</taxon>
        <taxon>Pseudomonadati</taxon>
        <taxon>Spirochaetota</taxon>
        <taxon>Spirochaetia</taxon>
        <taxon>Leptospirales</taxon>
        <taxon>Leptospiraceae</taxon>
        <taxon>Leptospira</taxon>
    </lineage>
</organism>
<keyword evidence="1" id="KW-1133">Transmembrane helix</keyword>
<keyword evidence="1" id="KW-0472">Membrane</keyword>
<feature type="transmembrane region" description="Helical" evidence="1">
    <location>
        <begin position="215"/>
        <end position="236"/>
    </location>
</feature>
<accession>A0A2M9ZGG4</accession>
<protein>
    <submittedName>
        <fullName evidence="2">Uncharacterized protein</fullName>
    </submittedName>
</protein>
<feature type="transmembrane region" description="Helical" evidence="1">
    <location>
        <begin position="101"/>
        <end position="118"/>
    </location>
</feature>
<feature type="transmembrane region" description="Helical" evidence="1">
    <location>
        <begin position="149"/>
        <end position="173"/>
    </location>
</feature>
<feature type="transmembrane region" description="Helical" evidence="1">
    <location>
        <begin position="21"/>
        <end position="39"/>
    </location>
</feature>
<dbReference type="RefSeq" id="WP_100757939.1">
    <property type="nucleotide sequence ID" value="NZ_NPDT01000001.1"/>
</dbReference>
<keyword evidence="1" id="KW-0812">Transmembrane</keyword>
<dbReference type="Proteomes" id="UP000231912">
    <property type="component" value="Unassembled WGS sequence"/>
</dbReference>
<comment type="caution">
    <text evidence="2">The sequence shown here is derived from an EMBL/GenBank/DDBJ whole genome shotgun (WGS) entry which is preliminary data.</text>
</comment>
<feature type="transmembrane region" description="Helical" evidence="1">
    <location>
        <begin position="72"/>
        <end position="89"/>
    </location>
</feature>
<sequence length="246" mass="26971">MTGIGHLSSAFLVKSKFKDTPLWILLIATEVVELVWIVLNLNPFGFSPPLEYMKVEIPFLYIGNMKLLSQQYSHSLVGGIIIGILFFLVLKAFKVSPAARYFSVALATSGHWILDFLVHDHDLKILPLSDAPIIGPIISLDPSNPELGISAAAPLLGFGIQAALSAIAAYIFLKNFEFSSPNGKRNFAIGIVILNLFSLPIFVKGFMTFLIKSEVWMALLVFADMLFAAIVILYLSKTAAAKNPSR</sequence>
<feature type="transmembrane region" description="Helical" evidence="1">
    <location>
        <begin position="185"/>
        <end position="203"/>
    </location>
</feature>
<evidence type="ECO:0000313" key="3">
    <source>
        <dbReference type="Proteomes" id="UP000231912"/>
    </source>
</evidence>
<proteinExistence type="predicted"/>
<dbReference type="AlphaFoldDB" id="A0A2M9ZGG4"/>
<evidence type="ECO:0000313" key="2">
    <source>
        <dbReference type="EMBL" id="PJZ67447.1"/>
    </source>
</evidence>
<dbReference type="EMBL" id="NPDT01000001">
    <property type="protein sequence ID" value="PJZ67447.1"/>
    <property type="molecule type" value="Genomic_DNA"/>
</dbReference>